<feature type="non-terminal residue" evidence="1">
    <location>
        <position position="1"/>
    </location>
</feature>
<evidence type="ECO:0000313" key="1">
    <source>
        <dbReference type="EMBL" id="KAH9322604.1"/>
    </source>
</evidence>
<proteinExistence type="predicted"/>
<evidence type="ECO:0000313" key="2">
    <source>
        <dbReference type="Proteomes" id="UP000824469"/>
    </source>
</evidence>
<organism evidence="1 2">
    <name type="scientific">Taxus chinensis</name>
    <name type="common">Chinese yew</name>
    <name type="synonym">Taxus wallichiana var. chinensis</name>
    <dbReference type="NCBI Taxonomy" id="29808"/>
    <lineage>
        <taxon>Eukaryota</taxon>
        <taxon>Viridiplantae</taxon>
        <taxon>Streptophyta</taxon>
        <taxon>Embryophyta</taxon>
        <taxon>Tracheophyta</taxon>
        <taxon>Spermatophyta</taxon>
        <taxon>Pinopsida</taxon>
        <taxon>Pinidae</taxon>
        <taxon>Conifers II</taxon>
        <taxon>Cupressales</taxon>
        <taxon>Taxaceae</taxon>
        <taxon>Taxus</taxon>
    </lineage>
</organism>
<dbReference type="AlphaFoldDB" id="A0AA38GIV2"/>
<protein>
    <submittedName>
        <fullName evidence="1">Uncharacterized protein</fullName>
    </submittedName>
</protein>
<gene>
    <name evidence="1" type="ORF">KI387_017243</name>
</gene>
<name>A0AA38GIV2_TAXCH</name>
<reference evidence="1 2" key="1">
    <citation type="journal article" date="2021" name="Nat. Plants">
        <title>The Taxus genome provides insights into paclitaxel biosynthesis.</title>
        <authorList>
            <person name="Xiong X."/>
            <person name="Gou J."/>
            <person name="Liao Q."/>
            <person name="Li Y."/>
            <person name="Zhou Q."/>
            <person name="Bi G."/>
            <person name="Li C."/>
            <person name="Du R."/>
            <person name="Wang X."/>
            <person name="Sun T."/>
            <person name="Guo L."/>
            <person name="Liang H."/>
            <person name="Lu P."/>
            <person name="Wu Y."/>
            <person name="Zhang Z."/>
            <person name="Ro D.K."/>
            <person name="Shang Y."/>
            <person name="Huang S."/>
            <person name="Yan J."/>
        </authorList>
    </citation>
    <scope>NUCLEOTIDE SEQUENCE [LARGE SCALE GENOMIC DNA]</scope>
    <source>
        <strain evidence="1">Ta-2019</strain>
    </source>
</reference>
<keyword evidence="2" id="KW-1185">Reference proteome</keyword>
<dbReference type="EMBL" id="JAHRHJ020000003">
    <property type="protein sequence ID" value="KAH9322604.1"/>
    <property type="molecule type" value="Genomic_DNA"/>
</dbReference>
<sequence length="49" mass="5370">ALDPLPVSRTLNQMMETVNRNGGRVRSVGGGDVGEYEACLRCCGRREFV</sequence>
<accession>A0AA38GIV2</accession>
<comment type="caution">
    <text evidence="1">The sequence shown here is derived from an EMBL/GenBank/DDBJ whole genome shotgun (WGS) entry which is preliminary data.</text>
</comment>
<dbReference type="Proteomes" id="UP000824469">
    <property type="component" value="Unassembled WGS sequence"/>
</dbReference>